<proteinExistence type="predicted"/>
<keyword evidence="3" id="KW-1185">Reference proteome</keyword>
<comment type="caution">
    <text evidence="2">The sequence shown here is derived from an EMBL/GenBank/DDBJ whole genome shotgun (WGS) entry which is preliminary data.</text>
</comment>
<protein>
    <submittedName>
        <fullName evidence="2">Uncharacterized protein</fullName>
    </submittedName>
</protein>
<name>A0A2S3UYZ0_9HYPH</name>
<gene>
    <name evidence="2" type="ORF">CLV41_102333</name>
</gene>
<feature type="region of interest" description="Disordered" evidence="1">
    <location>
        <begin position="29"/>
        <end position="52"/>
    </location>
</feature>
<evidence type="ECO:0000313" key="2">
    <source>
        <dbReference type="EMBL" id="POF32927.1"/>
    </source>
</evidence>
<accession>A0A2S3UYZ0</accession>
<sequence length="79" mass="8993">MAHSLFEPAPTPLSEKLWRRMKGFNIGFSTRMEQPHGPDRPGETRPLQQAEHLDARGRQQLLEEVLVARPIHAKKGRAS</sequence>
<evidence type="ECO:0000313" key="3">
    <source>
        <dbReference type="Proteomes" id="UP000236959"/>
    </source>
</evidence>
<dbReference type="EMBL" id="PPCN01000002">
    <property type="protein sequence ID" value="POF32927.1"/>
    <property type="molecule type" value="Genomic_DNA"/>
</dbReference>
<dbReference type="Proteomes" id="UP000236959">
    <property type="component" value="Unassembled WGS sequence"/>
</dbReference>
<organism evidence="2 3">
    <name type="scientific">Roseibium marinum</name>
    <dbReference type="NCBI Taxonomy" id="281252"/>
    <lineage>
        <taxon>Bacteria</taxon>
        <taxon>Pseudomonadati</taxon>
        <taxon>Pseudomonadota</taxon>
        <taxon>Alphaproteobacteria</taxon>
        <taxon>Hyphomicrobiales</taxon>
        <taxon>Stappiaceae</taxon>
        <taxon>Roseibium</taxon>
    </lineage>
</organism>
<reference evidence="2 3" key="1">
    <citation type="submission" date="2018-01" db="EMBL/GenBank/DDBJ databases">
        <title>Genomic Encyclopedia of Archaeal and Bacterial Type Strains, Phase II (KMG-II): from individual species to whole genera.</title>
        <authorList>
            <person name="Goeker M."/>
        </authorList>
    </citation>
    <scope>NUCLEOTIDE SEQUENCE [LARGE SCALE GENOMIC DNA]</scope>
    <source>
        <strain evidence="2 3">DSM 17023</strain>
    </source>
</reference>
<evidence type="ECO:0000256" key="1">
    <source>
        <dbReference type="SAM" id="MobiDB-lite"/>
    </source>
</evidence>
<dbReference type="OrthoDB" id="7679367at2"/>
<dbReference type="RefSeq" id="WP_103221896.1">
    <property type="nucleotide sequence ID" value="NZ_PPCN01000002.1"/>
</dbReference>
<feature type="compositionally biased region" description="Basic and acidic residues" evidence="1">
    <location>
        <begin position="33"/>
        <end position="43"/>
    </location>
</feature>
<dbReference type="AlphaFoldDB" id="A0A2S3UYZ0"/>